<keyword evidence="5 9" id="KW-0812">Transmembrane</keyword>
<dbReference type="AlphaFoldDB" id="A0A0W0EV79"/>
<dbReference type="InterPro" id="IPR002523">
    <property type="entry name" value="MgTranspt_CorA/ZnTranspt_ZntB"/>
</dbReference>
<keyword evidence="4" id="KW-1003">Cell membrane</keyword>
<protein>
    <submittedName>
        <fullName evidence="10">Uncharacterized protein</fullName>
    </submittedName>
</protein>
<dbReference type="GO" id="GO:0050897">
    <property type="term" value="F:cobalt ion binding"/>
    <property type="evidence" value="ECO:0007669"/>
    <property type="project" value="TreeGrafter"/>
</dbReference>
<name>A0A0W0EV79_MONRR</name>
<dbReference type="GO" id="GO:0005886">
    <property type="term" value="C:plasma membrane"/>
    <property type="evidence" value="ECO:0007669"/>
    <property type="project" value="UniProtKB-SubCell"/>
</dbReference>
<dbReference type="InterPro" id="IPR045863">
    <property type="entry name" value="CorA_TM1_TM2"/>
</dbReference>
<dbReference type="PANTHER" id="PTHR46494">
    <property type="entry name" value="CORA FAMILY METAL ION TRANSPORTER (EUROFUNG)"/>
    <property type="match status" value="1"/>
</dbReference>
<keyword evidence="7 9" id="KW-0472">Membrane</keyword>
<evidence type="ECO:0000256" key="7">
    <source>
        <dbReference type="ARBA" id="ARBA00023136"/>
    </source>
</evidence>
<evidence type="ECO:0000313" key="10">
    <source>
        <dbReference type="EMBL" id="KTB27962.1"/>
    </source>
</evidence>
<dbReference type="GO" id="GO:0000287">
    <property type="term" value="F:magnesium ion binding"/>
    <property type="evidence" value="ECO:0007669"/>
    <property type="project" value="TreeGrafter"/>
</dbReference>
<evidence type="ECO:0000256" key="4">
    <source>
        <dbReference type="ARBA" id="ARBA00022475"/>
    </source>
</evidence>
<dbReference type="PANTHER" id="PTHR46494:SF1">
    <property type="entry name" value="CORA FAMILY METAL ION TRANSPORTER (EUROFUNG)"/>
    <property type="match status" value="1"/>
</dbReference>
<organism evidence="10 11">
    <name type="scientific">Moniliophthora roreri</name>
    <name type="common">Frosty pod rot fungus</name>
    <name type="synonym">Monilia roreri</name>
    <dbReference type="NCBI Taxonomy" id="221103"/>
    <lineage>
        <taxon>Eukaryota</taxon>
        <taxon>Fungi</taxon>
        <taxon>Dikarya</taxon>
        <taxon>Basidiomycota</taxon>
        <taxon>Agaricomycotina</taxon>
        <taxon>Agaricomycetes</taxon>
        <taxon>Agaricomycetidae</taxon>
        <taxon>Agaricales</taxon>
        <taxon>Marasmiineae</taxon>
        <taxon>Marasmiaceae</taxon>
        <taxon>Moniliophthora</taxon>
    </lineage>
</organism>
<comment type="similarity">
    <text evidence="2">Belongs to the CorA metal ion transporter (MIT) (TC 1.A.35) family.</text>
</comment>
<dbReference type="Proteomes" id="UP000054988">
    <property type="component" value="Unassembled WGS sequence"/>
</dbReference>
<dbReference type="Gene3D" id="1.20.58.340">
    <property type="entry name" value="Magnesium transport protein CorA, transmembrane region"/>
    <property type="match status" value="1"/>
</dbReference>
<dbReference type="EMBL" id="LATX01002510">
    <property type="protein sequence ID" value="KTB27962.1"/>
    <property type="molecule type" value="Genomic_DNA"/>
</dbReference>
<evidence type="ECO:0000256" key="6">
    <source>
        <dbReference type="ARBA" id="ARBA00022989"/>
    </source>
</evidence>
<dbReference type="SUPFAM" id="SSF144083">
    <property type="entry name" value="Magnesium transport protein CorA, transmembrane region"/>
    <property type="match status" value="1"/>
</dbReference>
<evidence type="ECO:0000256" key="1">
    <source>
        <dbReference type="ARBA" id="ARBA00004651"/>
    </source>
</evidence>
<reference evidence="10 11" key="1">
    <citation type="submission" date="2015-12" db="EMBL/GenBank/DDBJ databases">
        <title>Draft genome sequence of Moniliophthora roreri, the causal agent of frosty pod rot of cacao.</title>
        <authorList>
            <person name="Aime M.C."/>
            <person name="Diaz-Valderrama J.R."/>
            <person name="Kijpornyongpan T."/>
            <person name="Phillips-Mora W."/>
        </authorList>
    </citation>
    <scope>NUCLEOTIDE SEQUENCE [LARGE SCALE GENOMIC DNA]</scope>
    <source>
        <strain evidence="10 11">MCA 2952</strain>
    </source>
</reference>
<dbReference type="GO" id="GO:0015087">
    <property type="term" value="F:cobalt ion transmembrane transporter activity"/>
    <property type="evidence" value="ECO:0007669"/>
    <property type="project" value="TreeGrafter"/>
</dbReference>
<accession>A0A0W0EV79</accession>
<gene>
    <name evidence="10" type="ORF">WG66_19467</name>
</gene>
<dbReference type="SUPFAM" id="SSF143865">
    <property type="entry name" value="CorA soluble domain-like"/>
    <property type="match status" value="1"/>
</dbReference>
<evidence type="ECO:0000256" key="9">
    <source>
        <dbReference type="SAM" id="Phobius"/>
    </source>
</evidence>
<keyword evidence="6 9" id="KW-1133">Transmembrane helix</keyword>
<comment type="subcellular location">
    <subcellularLocation>
        <location evidence="1">Cell membrane</location>
        <topology evidence="1">Multi-pass membrane protein</topology>
    </subcellularLocation>
</comment>
<dbReference type="InterPro" id="IPR045861">
    <property type="entry name" value="CorA_cytoplasmic_dom"/>
</dbReference>
<comment type="caution">
    <text evidence="10">The sequence shown here is derived from an EMBL/GenBank/DDBJ whole genome shotgun (WGS) entry which is preliminary data.</text>
</comment>
<feature type="transmembrane region" description="Helical" evidence="9">
    <location>
        <begin position="457"/>
        <end position="477"/>
    </location>
</feature>
<evidence type="ECO:0000256" key="3">
    <source>
        <dbReference type="ARBA" id="ARBA00022448"/>
    </source>
</evidence>
<dbReference type="Pfam" id="PF01544">
    <property type="entry name" value="CorA"/>
    <property type="match status" value="1"/>
</dbReference>
<proteinExistence type="inferred from homology"/>
<feature type="transmembrane region" description="Helical" evidence="9">
    <location>
        <begin position="489"/>
        <end position="510"/>
    </location>
</feature>
<keyword evidence="8" id="KW-0175">Coiled coil</keyword>
<evidence type="ECO:0000313" key="11">
    <source>
        <dbReference type="Proteomes" id="UP000054988"/>
    </source>
</evidence>
<sequence length="557" mass="64406">MSSFRSRYRVPRDNGRWKNYHRPVPSHRHSGPSAPWPWIDVHDEVDKRQLESTLPPIPELCDHTICGGCWRNYPQSRFPNWTVSQQRRSAIYDIIHESTENAPCVIYHVDVDTKGEFQDAGMLSVTRETQEEFWELLVNSQRPEQTRVRALFVEHMSGPVLQMLGAKYNIEPFFFSSSSNWIPSRFQEEVRVDKGDHITVILTFLRSVEGNLSSVISKASTDATKLNEVLNTQAPLYLSSGDGCYLVLDLLAVHLIRDEHNNTLISYHHTDPDSSSGAAYLHERIRFAGQSVYWQHIFQRSPDPTFLLLCFIWHSMYSWDEALEVLYNHIIFMEMRIMRSTDMEMTRGLHFIRAHLLHYGSLLGDMKKSVQFILGTPNPTMNSLPAEEQLFSRKLLEKECNHLLIEIERLEMQLQMQDHRLKNVMNLVFSTVNIQDSSRMQELSEAAVRDSAAMKQIAYLTMVFLPASYIATVFGMNVTQFTSESHFSVSIYISVAVPLTIATVWVVMTVQSKYFQGRKTSFWMRLGWPVLLVKKMLGFNEPREVIPSNEWPFSRGA</sequence>
<evidence type="ECO:0000256" key="8">
    <source>
        <dbReference type="SAM" id="Coils"/>
    </source>
</evidence>
<keyword evidence="3" id="KW-0813">Transport</keyword>
<dbReference type="GO" id="GO:0015095">
    <property type="term" value="F:magnesium ion transmembrane transporter activity"/>
    <property type="evidence" value="ECO:0007669"/>
    <property type="project" value="TreeGrafter"/>
</dbReference>
<feature type="coiled-coil region" evidence="8">
    <location>
        <begin position="393"/>
        <end position="427"/>
    </location>
</feature>
<dbReference type="eggNOG" id="ENOG502SMU6">
    <property type="taxonomic scope" value="Eukaryota"/>
</dbReference>
<evidence type="ECO:0000256" key="2">
    <source>
        <dbReference type="ARBA" id="ARBA00009765"/>
    </source>
</evidence>
<evidence type="ECO:0000256" key="5">
    <source>
        <dbReference type="ARBA" id="ARBA00022692"/>
    </source>
</evidence>